<gene>
    <name evidence="1" type="ORF">ODALV1_LOCUS27566</name>
</gene>
<keyword evidence="2" id="KW-1185">Reference proteome</keyword>
<sequence>MNIVTSEEEEEMTRTLAKFRGLSLEEFNFYVQNYLECSEVEGVGGFRKITDCGSNILILKAGFTSLRVPKGYKHFQEGYHYESEEEFSRSTFESELNSADIVVIPVSIFYLNHRSYPKFIPSKLNGHTDHAMLILYFKKEQKYILVDSLKVSPTTQEKYKALHRIQAQIIPFFKERGLKGKSTCHIYDKGADVPVRNGCCPAVLWCIKHVLEDTSWRPEKDYGSSDTKFHKFTHQIIEFLALFGFDATEPPPPISSSTHSQNTSAFVLESARFAPTQPHLVGDQPSRICDNDEEIVDVASFCFMSTSTSKSEHSDRIFKQLQVIQESPPGKRNFSVVSASSDIHVGGGNEVETISIHKRKKQKV</sequence>
<dbReference type="Proteomes" id="UP001642540">
    <property type="component" value="Unassembled WGS sequence"/>
</dbReference>
<accession>A0ABP1RYM9</accession>
<reference evidence="1 2" key="1">
    <citation type="submission" date="2024-08" db="EMBL/GenBank/DDBJ databases">
        <authorList>
            <person name="Cucini C."/>
            <person name="Frati F."/>
        </authorList>
    </citation>
    <scope>NUCLEOTIDE SEQUENCE [LARGE SCALE GENOMIC DNA]</scope>
</reference>
<organism evidence="1 2">
    <name type="scientific">Orchesella dallaii</name>
    <dbReference type="NCBI Taxonomy" id="48710"/>
    <lineage>
        <taxon>Eukaryota</taxon>
        <taxon>Metazoa</taxon>
        <taxon>Ecdysozoa</taxon>
        <taxon>Arthropoda</taxon>
        <taxon>Hexapoda</taxon>
        <taxon>Collembola</taxon>
        <taxon>Entomobryomorpha</taxon>
        <taxon>Entomobryoidea</taxon>
        <taxon>Orchesellidae</taxon>
        <taxon>Orchesellinae</taxon>
        <taxon>Orchesella</taxon>
    </lineage>
</organism>
<protein>
    <recommendedName>
        <fullName evidence="3">Ubiquitin-like protease family profile domain-containing protein</fullName>
    </recommendedName>
</protein>
<evidence type="ECO:0000313" key="1">
    <source>
        <dbReference type="EMBL" id="CAL8138856.1"/>
    </source>
</evidence>
<proteinExistence type="predicted"/>
<name>A0ABP1RYM9_9HEXA</name>
<dbReference type="EMBL" id="CAXLJM020000124">
    <property type="protein sequence ID" value="CAL8138856.1"/>
    <property type="molecule type" value="Genomic_DNA"/>
</dbReference>
<evidence type="ECO:0000313" key="2">
    <source>
        <dbReference type="Proteomes" id="UP001642540"/>
    </source>
</evidence>
<comment type="caution">
    <text evidence="1">The sequence shown here is derived from an EMBL/GenBank/DDBJ whole genome shotgun (WGS) entry which is preliminary data.</text>
</comment>
<evidence type="ECO:0008006" key="3">
    <source>
        <dbReference type="Google" id="ProtNLM"/>
    </source>
</evidence>